<evidence type="ECO:0000256" key="4">
    <source>
        <dbReference type="ARBA" id="ARBA00022519"/>
    </source>
</evidence>
<feature type="transmembrane region" description="Helical" evidence="9">
    <location>
        <begin position="12"/>
        <end position="33"/>
    </location>
</feature>
<evidence type="ECO:0000256" key="2">
    <source>
        <dbReference type="ARBA" id="ARBA00022448"/>
    </source>
</evidence>
<keyword evidence="4" id="KW-0997">Cell inner membrane</keyword>
<feature type="transmembrane region" description="Helical" evidence="9">
    <location>
        <begin position="128"/>
        <end position="152"/>
    </location>
</feature>
<dbReference type="AlphaFoldDB" id="A0A0A0IBU5"/>
<gene>
    <name evidence="11" type="ORF">Z968_01405</name>
</gene>
<evidence type="ECO:0000259" key="10">
    <source>
        <dbReference type="Pfam" id="PF04290"/>
    </source>
</evidence>
<evidence type="ECO:0000313" key="11">
    <source>
        <dbReference type="EMBL" id="KGM98008.1"/>
    </source>
</evidence>
<comment type="similarity">
    <text evidence="8">Belongs to the TRAP transporter small permease family.</text>
</comment>
<name>A0A0A0IBU5_CLONO</name>
<evidence type="ECO:0000256" key="3">
    <source>
        <dbReference type="ARBA" id="ARBA00022475"/>
    </source>
</evidence>
<comment type="subcellular location">
    <subcellularLocation>
        <location evidence="1">Cell inner membrane</location>
        <topology evidence="1">Multi-pass membrane protein</topology>
    </subcellularLocation>
</comment>
<feature type="transmembrane region" description="Helical" evidence="9">
    <location>
        <begin position="48"/>
        <end position="66"/>
    </location>
</feature>
<proteinExistence type="inferred from homology"/>
<evidence type="ECO:0000256" key="8">
    <source>
        <dbReference type="ARBA" id="ARBA00038436"/>
    </source>
</evidence>
<dbReference type="GO" id="GO:0015740">
    <property type="term" value="P:C4-dicarboxylate transport"/>
    <property type="evidence" value="ECO:0007669"/>
    <property type="project" value="TreeGrafter"/>
</dbReference>
<dbReference type="PANTHER" id="PTHR35011:SF2">
    <property type="entry name" value="2,3-DIKETO-L-GULONATE TRAP TRANSPORTER SMALL PERMEASE PROTEIN YIAM"/>
    <property type="match status" value="1"/>
</dbReference>
<dbReference type="InterPro" id="IPR007387">
    <property type="entry name" value="TRAP_DctQ"/>
</dbReference>
<dbReference type="Pfam" id="PF04290">
    <property type="entry name" value="DctQ"/>
    <property type="match status" value="1"/>
</dbReference>
<protein>
    <recommendedName>
        <fullName evidence="10">Tripartite ATP-independent periplasmic transporters DctQ component domain-containing protein</fullName>
    </recommendedName>
</protein>
<keyword evidence="7 9" id="KW-0472">Membrane</keyword>
<accession>A0A0A0IBU5</accession>
<feature type="domain" description="Tripartite ATP-independent periplasmic transporters DctQ component" evidence="10">
    <location>
        <begin position="24"/>
        <end position="153"/>
    </location>
</feature>
<comment type="caution">
    <text evidence="11">The sequence shown here is derived from an EMBL/GenBank/DDBJ whole genome shotgun (WGS) entry which is preliminary data.</text>
</comment>
<dbReference type="GO" id="GO:0005886">
    <property type="term" value="C:plasma membrane"/>
    <property type="evidence" value="ECO:0007669"/>
    <property type="project" value="UniProtKB-SubCell"/>
</dbReference>
<dbReference type="EMBL" id="JENJ01000004">
    <property type="protein sequence ID" value="KGM98008.1"/>
    <property type="molecule type" value="Genomic_DNA"/>
</dbReference>
<dbReference type="OrthoDB" id="45144at2"/>
<evidence type="ECO:0000256" key="9">
    <source>
        <dbReference type="SAM" id="Phobius"/>
    </source>
</evidence>
<evidence type="ECO:0000313" key="12">
    <source>
        <dbReference type="Proteomes" id="UP000030012"/>
    </source>
</evidence>
<evidence type="ECO:0000256" key="5">
    <source>
        <dbReference type="ARBA" id="ARBA00022692"/>
    </source>
</evidence>
<reference evidence="11 12" key="1">
    <citation type="submission" date="2014-01" db="EMBL/GenBank/DDBJ databases">
        <title>Plasmidome dynamics in the species complex Clostridium novyi sensu lato converts strains of independent lineages into distinctly different pathogens.</title>
        <authorList>
            <person name="Skarin H."/>
            <person name="Segerman B."/>
        </authorList>
    </citation>
    <scope>NUCLEOTIDE SEQUENCE [LARGE SCALE GENOMIC DNA]</scope>
    <source>
        <strain evidence="11 12">4552</strain>
    </source>
</reference>
<keyword evidence="2" id="KW-0813">Transport</keyword>
<dbReference type="GO" id="GO:0022857">
    <property type="term" value="F:transmembrane transporter activity"/>
    <property type="evidence" value="ECO:0007669"/>
    <property type="project" value="TreeGrafter"/>
</dbReference>
<keyword evidence="3" id="KW-1003">Cell membrane</keyword>
<keyword evidence="6 9" id="KW-1133">Transmembrane helix</keyword>
<dbReference type="InterPro" id="IPR055348">
    <property type="entry name" value="DctQ"/>
</dbReference>
<evidence type="ECO:0000256" key="1">
    <source>
        <dbReference type="ARBA" id="ARBA00004429"/>
    </source>
</evidence>
<evidence type="ECO:0000256" key="6">
    <source>
        <dbReference type="ARBA" id="ARBA00022989"/>
    </source>
</evidence>
<feature type="transmembrane region" description="Helical" evidence="9">
    <location>
        <begin position="87"/>
        <end position="108"/>
    </location>
</feature>
<keyword evidence="5 9" id="KW-0812">Transmembrane</keyword>
<dbReference type="PANTHER" id="PTHR35011">
    <property type="entry name" value="2,3-DIKETO-L-GULONATE TRAP TRANSPORTER SMALL PERMEASE PROTEIN YIAM"/>
    <property type="match status" value="1"/>
</dbReference>
<dbReference type="RefSeq" id="WP_039252343.1">
    <property type="nucleotide sequence ID" value="NZ_JENJ01000004.1"/>
</dbReference>
<sequence length="159" mass="17837">MNTKLFKIFDKILSTVVIFLMGAMTAIVIISVFCRYLLSVTFIWSEELVSMIFITSSFLGCVIAVKDREHISVSFVVDALPNAIQKILNIISKSLIIFIQGVMIKYSIEWISIAGVPLSPGLRIPLGVFYSVMPISSGLIIMYEILEIINIITRKKVMK</sequence>
<dbReference type="Proteomes" id="UP000030012">
    <property type="component" value="Unassembled WGS sequence"/>
</dbReference>
<evidence type="ECO:0000256" key="7">
    <source>
        <dbReference type="ARBA" id="ARBA00023136"/>
    </source>
</evidence>
<organism evidence="11 12">
    <name type="scientific">Clostridium novyi A str. 4552</name>
    <dbReference type="NCBI Taxonomy" id="1444289"/>
    <lineage>
        <taxon>Bacteria</taxon>
        <taxon>Bacillati</taxon>
        <taxon>Bacillota</taxon>
        <taxon>Clostridia</taxon>
        <taxon>Eubacteriales</taxon>
        <taxon>Clostridiaceae</taxon>
        <taxon>Clostridium</taxon>
    </lineage>
</organism>